<dbReference type="PROSITE" id="PS50011">
    <property type="entry name" value="PROTEIN_KINASE_DOM"/>
    <property type="match status" value="1"/>
</dbReference>
<dbReference type="SUPFAM" id="SSF103243">
    <property type="entry name" value="KA1-like"/>
    <property type="match status" value="1"/>
</dbReference>
<dbReference type="GO" id="GO:0005524">
    <property type="term" value="F:ATP binding"/>
    <property type="evidence" value="ECO:0007669"/>
    <property type="project" value="UniProtKB-KW"/>
</dbReference>
<gene>
    <name evidence="4" type="primary">BBOV_III009120</name>
</gene>
<dbReference type="InterPro" id="IPR000719">
    <property type="entry name" value="Prot_kinase_dom"/>
</dbReference>
<keyword evidence="2" id="KW-0067">ATP-binding</keyword>
<dbReference type="InterPro" id="IPR011009">
    <property type="entry name" value="Kinase-like_dom_sf"/>
</dbReference>
<evidence type="ECO:0000256" key="1">
    <source>
        <dbReference type="ARBA" id="ARBA00022741"/>
    </source>
</evidence>
<evidence type="ECO:0000313" key="4">
    <source>
        <dbReference type="EMBL" id="BAN64894.1"/>
    </source>
</evidence>
<organism evidence="4">
    <name type="scientific">Babesia bovis</name>
    <dbReference type="NCBI Taxonomy" id="5865"/>
    <lineage>
        <taxon>Eukaryota</taxon>
        <taxon>Sar</taxon>
        <taxon>Alveolata</taxon>
        <taxon>Apicomplexa</taxon>
        <taxon>Aconoidasida</taxon>
        <taxon>Piroplasmida</taxon>
        <taxon>Babesiidae</taxon>
        <taxon>Babesia</taxon>
    </lineage>
</organism>
<protein>
    <submittedName>
        <fullName evidence="4">Protein kinase domain containing protein</fullName>
    </submittedName>
</protein>
<accession>S6BFJ5</accession>
<feature type="domain" description="Protein kinase" evidence="3">
    <location>
        <begin position="1"/>
        <end position="50"/>
    </location>
</feature>
<dbReference type="SUPFAM" id="SSF56112">
    <property type="entry name" value="Protein kinase-like (PK-like)"/>
    <property type="match status" value="1"/>
</dbReference>
<keyword evidence="4" id="KW-0808">Transferase</keyword>
<keyword evidence="4" id="KW-0418">Kinase</keyword>
<name>S6BFJ5_BABBO</name>
<dbReference type="Gene3D" id="1.10.510.10">
    <property type="entry name" value="Transferase(Phosphotransferase) domain 1"/>
    <property type="match status" value="1"/>
</dbReference>
<evidence type="ECO:0000259" key="3">
    <source>
        <dbReference type="PROSITE" id="PS50011"/>
    </source>
</evidence>
<reference evidence="4" key="1">
    <citation type="journal article" date="2014" name="BMC Genomics">
        <title>The Babesia bovis gene and promoter model: an update from full-length EST analysis.</title>
        <authorList>
            <person name="Yamagishi J."/>
            <person name="Wakaguri H."/>
            <person name="Yokoyama N."/>
            <person name="Yamashita R."/>
            <person name="Suzuki Y."/>
            <person name="Xuan X."/>
            <person name="Igarashi I."/>
        </authorList>
    </citation>
    <scope>NUCLEOTIDE SEQUENCE</scope>
    <source>
        <strain evidence="4">Texas</strain>
    </source>
</reference>
<dbReference type="VEuPathDB" id="PiroplasmaDB:BBOV_III009120"/>
<dbReference type="EMBL" id="AK441100">
    <property type="protein sequence ID" value="BAN64894.1"/>
    <property type="molecule type" value="mRNA"/>
</dbReference>
<dbReference type="AlphaFoldDB" id="S6BFJ5"/>
<keyword evidence="1" id="KW-0547">Nucleotide-binding</keyword>
<sequence length="215" mass="24535">MSVLFLTIKQGKFHLPSHLSKDARWLLQRMLDVNPASRITMRELLSHPWFIGCNYDHVSLNTEAYINGFSDPQLVFPGVLGTSRGGFGILPMEKPHDKDTDTAKLVSLRCNSFVPRWSIGIPGFTSELQCIKLVTTTLQDMGYKWLFVPCFRIYCRRDIEPSKGIPPTYLMQIYKMKYRFHILDIHIGSGALMPALDEGIRIREAIKSSLQMATL</sequence>
<proteinExistence type="evidence at transcript level"/>
<dbReference type="GO" id="GO:0004672">
    <property type="term" value="F:protein kinase activity"/>
    <property type="evidence" value="ECO:0007669"/>
    <property type="project" value="InterPro"/>
</dbReference>
<dbReference type="InterPro" id="IPR028375">
    <property type="entry name" value="KA1/Ssp2_C"/>
</dbReference>
<evidence type="ECO:0000256" key="2">
    <source>
        <dbReference type="ARBA" id="ARBA00022840"/>
    </source>
</evidence>